<dbReference type="InterPro" id="IPR001878">
    <property type="entry name" value="Znf_CCHC"/>
</dbReference>
<gene>
    <name evidence="4" type="ORF">QYE76_062457</name>
</gene>
<dbReference type="Gene3D" id="4.10.60.10">
    <property type="entry name" value="Zinc finger, CCHC-type"/>
    <property type="match status" value="1"/>
</dbReference>
<accession>A0AAD8S5Q5</accession>
<dbReference type="SUPFAM" id="SSF56219">
    <property type="entry name" value="DNase I-like"/>
    <property type="match status" value="1"/>
</dbReference>
<feature type="region of interest" description="Disordered" evidence="2">
    <location>
        <begin position="466"/>
        <end position="490"/>
    </location>
</feature>
<feature type="region of interest" description="Disordered" evidence="2">
    <location>
        <begin position="555"/>
        <end position="587"/>
    </location>
</feature>
<dbReference type="AlphaFoldDB" id="A0AAD8S5Q5"/>
<keyword evidence="1" id="KW-0862">Zinc</keyword>
<dbReference type="Gene3D" id="3.60.10.10">
    <property type="entry name" value="Endonuclease/exonuclease/phosphatase"/>
    <property type="match status" value="1"/>
</dbReference>
<dbReference type="InterPro" id="IPR036691">
    <property type="entry name" value="Endo/exonu/phosph_ase_sf"/>
</dbReference>
<evidence type="ECO:0000313" key="4">
    <source>
        <dbReference type="EMBL" id="KAK1644652.1"/>
    </source>
</evidence>
<protein>
    <recommendedName>
        <fullName evidence="3">CCHC-type domain-containing protein</fullName>
    </recommendedName>
</protein>
<keyword evidence="1" id="KW-0479">Metal-binding</keyword>
<evidence type="ECO:0000259" key="3">
    <source>
        <dbReference type="PROSITE" id="PS50158"/>
    </source>
</evidence>
<keyword evidence="1" id="KW-0863">Zinc-finger</keyword>
<organism evidence="4 5">
    <name type="scientific">Lolium multiflorum</name>
    <name type="common">Italian ryegrass</name>
    <name type="synonym">Lolium perenne subsp. multiflorum</name>
    <dbReference type="NCBI Taxonomy" id="4521"/>
    <lineage>
        <taxon>Eukaryota</taxon>
        <taxon>Viridiplantae</taxon>
        <taxon>Streptophyta</taxon>
        <taxon>Embryophyta</taxon>
        <taxon>Tracheophyta</taxon>
        <taxon>Spermatophyta</taxon>
        <taxon>Magnoliopsida</taxon>
        <taxon>Liliopsida</taxon>
        <taxon>Poales</taxon>
        <taxon>Poaceae</taxon>
        <taxon>BOP clade</taxon>
        <taxon>Pooideae</taxon>
        <taxon>Poodae</taxon>
        <taxon>Poeae</taxon>
        <taxon>Poeae Chloroplast Group 2 (Poeae type)</taxon>
        <taxon>Loliodinae</taxon>
        <taxon>Loliinae</taxon>
        <taxon>Lolium</taxon>
    </lineage>
</organism>
<reference evidence="4" key="1">
    <citation type="submission" date="2023-07" db="EMBL/GenBank/DDBJ databases">
        <title>A chromosome-level genome assembly of Lolium multiflorum.</title>
        <authorList>
            <person name="Chen Y."/>
            <person name="Copetti D."/>
            <person name="Kolliker R."/>
            <person name="Studer B."/>
        </authorList>
    </citation>
    <scope>NUCLEOTIDE SEQUENCE</scope>
    <source>
        <strain evidence="4">02402/16</strain>
        <tissue evidence="4">Leaf</tissue>
    </source>
</reference>
<dbReference type="GO" id="GO:0008270">
    <property type="term" value="F:zinc ion binding"/>
    <property type="evidence" value="ECO:0007669"/>
    <property type="project" value="UniProtKB-KW"/>
</dbReference>
<evidence type="ECO:0000313" key="5">
    <source>
        <dbReference type="Proteomes" id="UP001231189"/>
    </source>
</evidence>
<dbReference type="Pfam" id="PF00098">
    <property type="entry name" value="zf-CCHC"/>
    <property type="match status" value="1"/>
</dbReference>
<dbReference type="PROSITE" id="PS50158">
    <property type="entry name" value="ZF_CCHC"/>
    <property type="match status" value="1"/>
</dbReference>
<feature type="compositionally biased region" description="Basic residues" evidence="2">
    <location>
        <begin position="561"/>
        <end position="574"/>
    </location>
</feature>
<dbReference type="InterPro" id="IPR036875">
    <property type="entry name" value="Znf_CCHC_sf"/>
</dbReference>
<evidence type="ECO:0000256" key="1">
    <source>
        <dbReference type="PROSITE-ProRule" id="PRU00047"/>
    </source>
</evidence>
<feature type="domain" description="CCHC-type" evidence="3">
    <location>
        <begin position="593"/>
        <end position="608"/>
    </location>
</feature>
<dbReference type="EMBL" id="JAUUTY010000004">
    <property type="protein sequence ID" value="KAK1644652.1"/>
    <property type="molecule type" value="Genomic_DNA"/>
</dbReference>
<dbReference type="PANTHER" id="PTHR33710">
    <property type="entry name" value="BNAC02G09200D PROTEIN"/>
    <property type="match status" value="1"/>
</dbReference>
<dbReference type="Proteomes" id="UP001231189">
    <property type="component" value="Unassembled WGS sequence"/>
</dbReference>
<name>A0AAD8S5Q5_LOLMU</name>
<dbReference type="SUPFAM" id="SSF57756">
    <property type="entry name" value="Retrovirus zinc finger-like domains"/>
    <property type="match status" value="1"/>
</dbReference>
<evidence type="ECO:0000256" key="2">
    <source>
        <dbReference type="SAM" id="MobiDB-lite"/>
    </source>
</evidence>
<dbReference type="SMART" id="SM00343">
    <property type="entry name" value="ZnF_C2HC"/>
    <property type="match status" value="1"/>
</dbReference>
<dbReference type="PANTHER" id="PTHR33710:SF48">
    <property type="entry name" value="OS02G0307075 PROTEIN"/>
    <property type="match status" value="1"/>
</dbReference>
<sequence length="686" mass="79170">MSSSCQIVCLQETKLASVSSFDAFYIGGNRLKGFAERPANGTRGGILLLWDDTNIQITNISITEFCLSADVHLMNTSHEGDFKITTVYGPTTSNRKDHFFAELVAQKTPVGVRWLALGDFNQIRRACDKNKRNVNRSRITRFQNALHDCELKEIHLQNRRFTWSNGRANATLCKLDAFYCNLDWDIRFDTHVLHALSSSLSDHCPLLLADDSGPRKPHSFKFENFWPRIPGFDDVVHQAWNEPTTHTEPCHILHHKLKKTGFALSKWGRHRFSNTKVMLHAALLVILHFDKALESRQLSDDERDLHTRLKRKVVALAVIERARKKQCSRITNIKEGDANTKYFHLKVNARRRKNHIYRLKHNQGWVTHHFEKDNVVHNHFKGVIDRGEPRKEDFNWEEVHFEESALEGLGDPFTEDEVKNAIDQMPIDKAPGPDGFTGLFFKKCWYTIKHDVMKVVLEGSRKVRKKSRKEESWRDSTSPWPANPRGSPRWTPPKATPFMEGLGLIVSFNLPPSYKNFVMNYNMQNMNKELPELFAMLKSAEIEIKKEHQVLMVNKTTSFKKQGKSKGKNKKGGKKAATPPVKPKAGPKPDVECYYCKEKGHWKRNCSKYLADPKSGLVKKKKEEFLTKEVTGRKVELDEIDESSLVDRSSADRKMQHLQERKLMIMIMKLRRDSYEPQIDKGTCHS</sequence>
<comment type="caution">
    <text evidence="4">The sequence shown here is derived from an EMBL/GenBank/DDBJ whole genome shotgun (WGS) entry which is preliminary data.</text>
</comment>
<dbReference type="GO" id="GO:0003676">
    <property type="term" value="F:nucleic acid binding"/>
    <property type="evidence" value="ECO:0007669"/>
    <property type="project" value="InterPro"/>
</dbReference>
<keyword evidence="5" id="KW-1185">Reference proteome</keyword>
<proteinExistence type="predicted"/>